<evidence type="ECO:0008006" key="2">
    <source>
        <dbReference type="Google" id="ProtNLM"/>
    </source>
</evidence>
<accession>T1RPW0</accession>
<proteinExistence type="predicted"/>
<dbReference type="RefSeq" id="WP_021118013.1">
    <property type="nucleotide sequence ID" value="NZ_CP049088.1"/>
</dbReference>
<name>T1RPW0_GLAPU</name>
<dbReference type="EMBL" id="KC795390">
    <property type="protein sequence ID" value="AGM38732.1"/>
    <property type="molecule type" value="Genomic_DNA"/>
</dbReference>
<reference evidence="1" key="1">
    <citation type="journal article" date="2013" name="J. Bacteriol.">
        <title>Gene content and diversity of the loci encoding biosynthesis of capsular polysaccharides of the 15 serovar reference strains of Haemophilus parasuis.</title>
        <authorList>
            <consortium name="BRaDP1T Consortium"/>
            <person name="Howell K.J."/>
            <person name="Weinert L.A."/>
            <person name="Luan S.L."/>
            <person name="Peters S.E."/>
            <person name="Chaudhuri R.R."/>
            <person name="Harris D."/>
            <person name="Angen O."/>
            <person name="Aragon V."/>
            <person name="Parkhill J."/>
            <person name="Langford P.R."/>
            <person name="Rycroft A.N."/>
            <person name="Wren B.W."/>
            <person name="Tucker A.W."/>
            <person name="Maskell D.J."/>
        </authorList>
    </citation>
    <scope>NUCLEOTIDE SEQUENCE</scope>
    <source>
        <strain evidence="1">174</strain>
    </source>
</reference>
<reference evidence="1" key="2">
    <citation type="submission" date="2013-03" db="EMBL/GenBank/DDBJ databases">
        <authorList>
            <person name="Howell K."/>
            <person name="Weinert L."/>
            <person name="Luan S.-L."/>
            <person name="Peters S."/>
            <person name="Aragon V."/>
            <person name="Angen O."/>
            <person name="Tucker A.W."/>
            <person name="Maskell D.J."/>
        </authorList>
    </citation>
    <scope>NUCLEOTIDE SEQUENCE</scope>
    <source>
        <strain evidence="1">174</strain>
    </source>
</reference>
<evidence type="ECO:0000313" key="1">
    <source>
        <dbReference type="EMBL" id="AGM38732.1"/>
    </source>
</evidence>
<sequence>MVVFLILIESFILCYSLNKLKNKDLVYIFPAFFTFIHIYTYIGTKYFDFAEEIPFYYQIYNDYSFLQSGVLICSAVCFFIVGILFSKRYPIKWNNVNLEFKIPYCISIIIILFSIFISFLAFDFNELLYRQKYVTNETHRVLVILFKVLSPISSFLCGFIRNKYLKYNFLFLILSVPFSLNSRIISLDLMMFYIGSVLCFKRGFLYKSIIIFSVIFFSISPLILRGMSEQGFIYNILNLSYIFDISLDVFFRGVNYVTSFSVYEMEYALEQKLSGTDAFLISINPLPSSYLNVQPLYDQAMVNAFSPVPGIVMVYREGIGYHILFYFLCGFLFHWMLKASENHPVYIIFVSFFCGFVFMNSQYILRESVRLLYYCLIISLFMFFWNRTIKRIK</sequence>
<organism evidence="1">
    <name type="scientific">Glaesserella parasuis</name>
    <name type="common">Haemophilus parasuis</name>
    <dbReference type="NCBI Taxonomy" id="738"/>
    <lineage>
        <taxon>Bacteria</taxon>
        <taxon>Pseudomonadati</taxon>
        <taxon>Pseudomonadota</taxon>
        <taxon>Gammaproteobacteria</taxon>
        <taxon>Pasteurellales</taxon>
        <taxon>Pasteurellaceae</taxon>
        <taxon>Glaesserella</taxon>
    </lineage>
</organism>
<dbReference type="AlphaFoldDB" id="T1RPW0"/>
<gene>
    <name evidence="1" type="primary">funQ7</name>
</gene>
<protein>
    <recommendedName>
        <fullName evidence="2">Oligosaccharide repeat unit polymerase</fullName>
    </recommendedName>
</protein>